<reference evidence="1" key="2">
    <citation type="submission" date="2016-06" db="EMBL/GenBank/DDBJ databases">
        <title>The genome of a short-lived fish provides insights into sex chromosome evolution and the genetic control of aging.</title>
        <authorList>
            <person name="Reichwald K."/>
            <person name="Felder M."/>
            <person name="Petzold A."/>
            <person name="Koch P."/>
            <person name="Groth M."/>
            <person name="Platzer M."/>
        </authorList>
    </citation>
    <scope>NUCLEOTIDE SEQUENCE</scope>
    <source>
        <tissue evidence="1">Brain</tissue>
    </source>
</reference>
<organism evidence="1">
    <name type="scientific">Nothobranchius kuhntae</name>
    <name type="common">Beira killifish</name>
    <dbReference type="NCBI Taxonomy" id="321403"/>
    <lineage>
        <taxon>Eukaryota</taxon>
        <taxon>Metazoa</taxon>
        <taxon>Chordata</taxon>
        <taxon>Craniata</taxon>
        <taxon>Vertebrata</taxon>
        <taxon>Euteleostomi</taxon>
        <taxon>Actinopterygii</taxon>
        <taxon>Neopterygii</taxon>
        <taxon>Teleostei</taxon>
        <taxon>Neoteleostei</taxon>
        <taxon>Acanthomorphata</taxon>
        <taxon>Ovalentaria</taxon>
        <taxon>Atherinomorphae</taxon>
        <taxon>Cyprinodontiformes</taxon>
        <taxon>Nothobranchiidae</taxon>
        <taxon>Nothobranchius</taxon>
    </lineage>
</organism>
<dbReference type="EMBL" id="HAED01012882">
    <property type="protein sequence ID" value="SBQ99294.1"/>
    <property type="molecule type" value="Transcribed_RNA"/>
</dbReference>
<accession>A0A1A8IPT6</accession>
<feature type="non-terminal residue" evidence="1">
    <location>
        <position position="1"/>
    </location>
</feature>
<proteinExistence type="predicted"/>
<protein>
    <submittedName>
        <fullName evidence="1">Uncharacterized protein</fullName>
    </submittedName>
</protein>
<gene>
    <name evidence="1" type="primary">CU459095.1</name>
</gene>
<evidence type="ECO:0000313" key="1">
    <source>
        <dbReference type="EMBL" id="SBQ99294.1"/>
    </source>
</evidence>
<dbReference type="AlphaFoldDB" id="A0A1A8IPT6"/>
<sequence length="55" mass="5939">TTYPDLVLSHRPSTLPRPCLDPVALITSLPGLRTLDLLLDLASCPCLCLSVDLVH</sequence>
<name>A0A1A8IPT6_NOTKU</name>
<feature type="non-terminal residue" evidence="1">
    <location>
        <position position="55"/>
    </location>
</feature>
<reference evidence="1" key="1">
    <citation type="submission" date="2016-05" db="EMBL/GenBank/DDBJ databases">
        <authorList>
            <person name="Lavstsen T."/>
            <person name="Jespersen J.S."/>
        </authorList>
    </citation>
    <scope>NUCLEOTIDE SEQUENCE</scope>
    <source>
        <tissue evidence="1">Brain</tissue>
    </source>
</reference>